<evidence type="ECO:0000256" key="1">
    <source>
        <dbReference type="ARBA" id="ARBA00022576"/>
    </source>
</evidence>
<evidence type="ECO:0000259" key="3">
    <source>
        <dbReference type="PROSITE" id="PS51464"/>
    </source>
</evidence>
<dbReference type="KEGG" id="sphi:TS85_12560"/>
<dbReference type="RefSeq" id="WP_044332580.1">
    <property type="nucleotide sequence ID" value="NZ_CP010836.1"/>
</dbReference>
<keyword evidence="2" id="KW-0677">Repeat</keyword>
<feature type="domain" description="SIS" evidence="3">
    <location>
        <begin position="33"/>
        <end position="185"/>
    </location>
</feature>
<reference evidence="4 5" key="1">
    <citation type="journal article" date="2015" name="Int. J. Syst. Evol. Microbiol.">
        <title>Sphingomonas hengshuiensis sp. nov., isolated from lake wetland.</title>
        <authorList>
            <person name="Wei S."/>
            <person name="Wang T."/>
            <person name="Liu H."/>
            <person name="Zhang C."/>
            <person name="Guo J."/>
            <person name="Wang Q."/>
            <person name="Liang K."/>
            <person name="Zhang Z."/>
        </authorList>
    </citation>
    <scope>NUCLEOTIDE SEQUENCE [LARGE SCALE GENOMIC DNA]</scope>
    <source>
        <strain evidence="4 5">WHSC-8</strain>
    </source>
</reference>
<dbReference type="PANTHER" id="PTHR10937">
    <property type="entry name" value="GLUCOSAMINE--FRUCTOSE-6-PHOSPHATE AMINOTRANSFERASE, ISOMERIZING"/>
    <property type="match status" value="1"/>
</dbReference>
<dbReference type="SUPFAM" id="SSF53697">
    <property type="entry name" value="SIS domain"/>
    <property type="match status" value="1"/>
</dbReference>
<reference evidence="4 5" key="2">
    <citation type="submission" date="2015-02" db="EMBL/GenBank/DDBJ databases">
        <title>The complete genome of Sphingomonas hengshuiensis sp. WHSC-8 isolated from soil of Hengshui Lake.</title>
        <authorList>
            <person name="Wei S."/>
            <person name="Guo J."/>
            <person name="Su C."/>
            <person name="Wu R."/>
            <person name="Zhang Z."/>
            <person name="Liang K."/>
            <person name="Li H."/>
            <person name="Wang T."/>
            <person name="Liu H."/>
            <person name="Zhang C."/>
            <person name="Li Z."/>
            <person name="Wang Q."/>
            <person name="Meng J."/>
        </authorList>
    </citation>
    <scope>NUCLEOTIDE SEQUENCE [LARGE SCALE GENOMIC DNA]</scope>
    <source>
        <strain evidence="4 5">WHSC-8</strain>
    </source>
</reference>
<proteinExistence type="predicted"/>
<keyword evidence="1" id="KW-0032">Aminotransferase</keyword>
<dbReference type="Gene3D" id="3.40.50.10490">
    <property type="entry name" value="Glucose-6-phosphate isomerase like protein, domain 1"/>
    <property type="match status" value="2"/>
</dbReference>
<name>A0A7U4J8Y5_9SPHN</name>
<dbReference type="Pfam" id="PF01380">
    <property type="entry name" value="SIS"/>
    <property type="match status" value="2"/>
</dbReference>
<dbReference type="OrthoDB" id="9761808at2"/>
<dbReference type="Proteomes" id="UP000032300">
    <property type="component" value="Chromosome"/>
</dbReference>
<dbReference type="InterPro" id="IPR035490">
    <property type="entry name" value="GlmS/FrlB_SIS"/>
</dbReference>
<keyword evidence="1" id="KW-0808">Transferase</keyword>
<keyword evidence="5" id="KW-1185">Reference proteome</keyword>
<accession>A0A7U4J8Y5</accession>
<dbReference type="GO" id="GO:0008483">
    <property type="term" value="F:transaminase activity"/>
    <property type="evidence" value="ECO:0007669"/>
    <property type="project" value="UniProtKB-KW"/>
</dbReference>
<dbReference type="PROSITE" id="PS51464">
    <property type="entry name" value="SIS"/>
    <property type="match status" value="2"/>
</dbReference>
<dbReference type="InterPro" id="IPR035466">
    <property type="entry name" value="GlmS/AgaS_SIS"/>
</dbReference>
<evidence type="ECO:0000313" key="4">
    <source>
        <dbReference type="EMBL" id="AJP72436.1"/>
    </source>
</evidence>
<dbReference type="PANTHER" id="PTHR10937:SF8">
    <property type="entry name" value="AMINOTRANSFERASE-RELATED"/>
    <property type="match status" value="1"/>
</dbReference>
<dbReference type="InterPro" id="IPR046348">
    <property type="entry name" value="SIS_dom_sf"/>
</dbReference>
<dbReference type="InterPro" id="IPR001347">
    <property type="entry name" value="SIS_dom"/>
</dbReference>
<dbReference type="GO" id="GO:1901135">
    <property type="term" value="P:carbohydrate derivative metabolic process"/>
    <property type="evidence" value="ECO:0007669"/>
    <property type="project" value="InterPro"/>
</dbReference>
<dbReference type="CDD" id="cd05009">
    <property type="entry name" value="SIS_GlmS_GlmD_2"/>
    <property type="match status" value="1"/>
</dbReference>
<protein>
    <submittedName>
        <fullName evidence="4">Iron dicitrate transport regulator FecR</fullName>
    </submittedName>
</protein>
<evidence type="ECO:0000256" key="2">
    <source>
        <dbReference type="ARBA" id="ARBA00022737"/>
    </source>
</evidence>
<dbReference type="GO" id="GO:0097367">
    <property type="term" value="F:carbohydrate derivative binding"/>
    <property type="evidence" value="ECO:0007669"/>
    <property type="project" value="InterPro"/>
</dbReference>
<dbReference type="AlphaFoldDB" id="A0A7U4J8Y5"/>
<evidence type="ECO:0000313" key="5">
    <source>
        <dbReference type="Proteomes" id="UP000032300"/>
    </source>
</evidence>
<feature type="domain" description="SIS" evidence="3">
    <location>
        <begin position="198"/>
        <end position="337"/>
    </location>
</feature>
<dbReference type="EMBL" id="CP010836">
    <property type="protein sequence ID" value="AJP72436.1"/>
    <property type="molecule type" value="Genomic_DNA"/>
</dbReference>
<gene>
    <name evidence="4" type="ORF">TS85_12560</name>
</gene>
<dbReference type="CDD" id="cd05008">
    <property type="entry name" value="SIS_GlmS_GlmD_1"/>
    <property type="match status" value="1"/>
</dbReference>
<organism evidence="4 5">
    <name type="scientific">Sphingomonas hengshuiensis</name>
    <dbReference type="NCBI Taxonomy" id="1609977"/>
    <lineage>
        <taxon>Bacteria</taxon>
        <taxon>Pseudomonadati</taxon>
        <taxon>Pseudomonadota</taxon>
        <taxon>Alphaproteobacteria</taxon>
        <taxon>Sphingomonadales</taxon>
        <taxon>Sphingomonadaceae</taxon>
        <taxon>Sphingomonas</taxon>
    </lineage>
</organism>
<sequence length="347" mass="35905">MVASESLMIREAAEAAAVCERQIAANRDAVRDAAQRLRALDPPFAATLARGSSDQAAGFAKVLFETRLRLPVLSHAPSIGALYDATSPKFRGIPLFAISQSGRSPDLLAAAERAKAQGAVLVVLVNDAASPLAAMADILIPLHAGPETSVAATKSFIATLAALAHLTAEWSGDAAVLGALDGIGDVLRSGWPLDWSEALPPLVGASSLLVLGRGLTFPIAGEAALKFKETCAIHAEAFSSAEVAHGPMTLVEAADPVFVFGPADAARTGLRDRIASFAERGATVIAAGDPDDIAPAAIRLPSVTGAHPIIGAIAMIQSFYRFANALSLARGRDPDRPPYLAKVTRTL</sequence>